<sequence length="203" mass="22167">MEAEETISSIRGFLHPHLPKSLHLPYGVPSLPCQPLHVEKPQGPPPSSLPSCPFIPEVHMTERCHQDSTSNEASSAPKDGGRSAPSALPKGKKALQGTAETEVPAKHRDKKSNRQDAPKETFKRFAPLAMEAEETLSSIWGRLLHPQLPKVLCLPYGVPSLPLKTPIRLQIPLPFPAEKPKVLCLPRNLPTPSPSCPSTNPYL</sequence>
<feature type="compositionally biased region" description="Low complexity" evidence="1">
    <location>
        <begin position="15"/>
        <end position="25"/>
    </location>
</feature>
<keyword evidence="3" id="KW-1185">Reference proteome</keyword>
<comment type="caution">
    <text evidence="2">The sequence shown here is derived from an EMBL/GenBank/DDBJ whole genome shotgun (WGS) entry which is preliminary data.</text>
</comment>
<feature type="region of interest" description="Disordered" evidence="1">
    <location>
        <begin position="14"/>
        <end position="121"/>
    </location>
</feature>
<dbReference type="EMBL" id="BLXT01005946">
    <property type="protein sequence ID" value="GFO27736.1"/>
    <property type="molecule type" value="Genomic_DNA"/>
</dbReference>
<name>A0AAV4C8S4_9GAST</name>
<protein>
    <submittedName>
        <fullName evidence="2">Uncharacterized protein</fullName>
    </submittedName>
</protein>
<evidence type="ECO:0000313" key="2">
    <source>
        <dbReference type="EMBL" id="GFO27736.1"/>
    </source>
</evidence>
<accession>A0AAV4C8S4</accession>
<gene>
    <name evidence="2" type="ORF">PoB_005424100</name>
</gene>
<dbReference type="Proteomes" id="UP000735302">
    <property type="component" value="Unassembled WGS sequence"/>
</dbReference>
<proteinExistence type="predicted"/>
<dbReference type="AlphaFoldDB" id="A0AAV4C8S4"/>
<evidence type="ECO:0000256" key="1">
    <source>
        <dbReference type="SAM" id="MobiDB-lite"/>
    </source>
</evidence>
<organism evidence="2 3">
    <name type="scientific">Plakobranchus ocellatus</name>
    <dbReference type="NCBI Taxonomy" id="259542"/>
    <lineage>
        <taxon>Eukaryota</taxon>
        <taxon>Metazoa</taxon>
        <taxon>Spiralia</taxon>
        <taxon>Lophotrochozoa</taxon>
        <taxon>Mollusca</taxon>
        <taxon>Gastropoda</taxon>
        <taxon>Heterobranchia</taxon>
        <taxon>Euthyneura</taxon>
        <taxon>Panpulmonata</taxon>
        <taxon>Sacoglossa</taxon>
        <taxon>Placobranchoidea</taxon>
        <taxon>Plakobranchidae</taxon>
        <taxon>Plakobranchus</taxon>
    </lineage>
</organism>
<feature type="compositionally biased region" description="Basic and acidic residues" evidence="1">
    <location>
        <begin position="112"/>
        <end position="121"/>
    </location>
</feature>
<reference evidence="2 3" key="1">
    <citation type="journal article" date="2021" name="Elife">
        <title>Chloroplast acquisition without the gene transfer in kleptoplastic sea slugs, Plakobranchus ocellatus.</title>
        <authorList>
            <person name="Maeda T."/>
            <person name="Takahashi S."/>
            <person name="Yoshida T."/>
            <person name="Shimamura S."/>
            <person name="Takaki Y."/>
            <person name="Nagai Y."/>
            <person name="Toyoda A."/>
            <person name="Suzuki Y."/>
            <person name="Arimoto A."/>
            <person name="Ishii H."/>
            <person name="Satoh N."/>
            <person name="Nishiyama T."/>
            <person name="Hasebe M."/>
            <person name="Maruyama T."/>
            <person name="Minagawa J."/>
            <person name="Obokata J."/>
            <person name="Shigenobu S."/>
        </authorList>
    </citation>
    <scope>NUCLEOTIDE SEQUENCE [LARGE SCALE GENOMIC DNA]</scope>
</reference>
<evidence type="ECO:0000313" key="3">
    <source>
        <dbReference type="Proteomes" id="UP000735302"/>
    </source>
</evidence>